<dbReference type="NCBIfam" id="TIGR00177">
    <property type="entry name" value="molyb_syn"/>
    <property type="match status" value="1"/>
</dbReference>
<dbReference type="InterPro" id="IPR008135">
    <property type="entry name" value="Competence-induced_CinA"/>
</dbReference>
<dbReference type="Pfam" id="PF18146">
    <property type="entry name" value="CinA_KH"/>
    <property type="match status" value="1"/>
</dbReference>
<organism evidence="3 4">
    <name type="scientific">Bacillus oleivorans</name>
    <dbReference type="NCBI Taxonomy" id="1448271"/>
    <lineage>
        <taxon>Bacteria</taxon>
        <taxon>Bacillati</taxon>
        <taxon>Bacillota</taxon>
        <taxon>Bacilli</taxon>
        <taxon>Bacillales</taxon>
        <taxon>Bacillaceae</taxon>
        <taxon>Bacillus</taxon>
    </lineage>
</organism>
<name>A0A285D6D6_9BACI</name>
<protein>
    <recommendedName>
        <fullName evidence="1">Putative competence-damage inducible protein</fullName>
    </recommendedName>
</protein>
<dbReference type="SMART" id="SM00852">
    <property type="entry name" value="MoCF_biosynth"/>
    <property type="match status" value="1"/>
</dbReference>
<dbReference type="CDD" id="cd00885">
    <property type="entry name" value="cinA"/>
    <property type="match status" value="1"/>
</dbReference>
<dbReference type="NCBIfam" id="NF001813">
    <property type="entry name" value="PRK00549.1"/>
    <property type="match status" value="1"/>
</dbReference>
<dbReference type="Gene3D" id="3.40.980.10">
    <property type="entry name" value="MoaB/Mog-like domain"/>
    <property type="match status" value="1"/>
</dbReference>
<dbReference type="InterPro" id="IPR008136">
    <property type="entry name" value="CinA_C"/>
</dbReference>
<dbReference type="PIRSF" id="PIRSF006728">
    <property type="entry name" value="CinA"/>
    <property type="match status" value="1"/>
</dbReference>
<dbReference type="Proteomes" id="UP000219546">
    <property type="component" value="Unassembled WGS sequence"/>
</dbReference>
<dbReference type="EMBL" id="OAOP01000012">
    <property type="protein sequence ID" value="SNX75372.1"/>
    <property type="molecule type" value="Genomic_DNA"/>
</dbReference>
<evidence type="ECO:0000259" key="2">
    <source>
        <dbReference type="SMART" id="SM00852"/>
    </source>
</evidence>
<dbReference type="InterPro" id="IPR036653">
    <property type="entry name" value="CinA-like_C"/>
</dbReference>
<dbReference type="PANTHER" id="PTHR13939">
    <property type="entry name" value="NICOTINAMIDE-NUCLEOTIDE AMIDOHYDROLASE PNCC"/>
    <property type="match status" value="1"/>
</dbReference>
<dbReference type="AlphaFoldDB" id="A0A285D6D6"/>
<dbReference type="Gene3D" id="3.30.70.2860">
    <property type="match status" value="1"/>
</dbReference>
<dbReference type="HAMAP" id="MF_00226_B">
    <property type="entry name" value="CinA_B"/>
    <property type="match status" value="1"/>
</dbReference>
<evidence type="ECO:0000256" key="1">
    <source>
        <dbReference type="HAMAP-Rule" id="MF_00226"/>
    </source>
</evidence>
<feature type="domain" description="MoaB/Mog" evidence="2">
    <location>
        <begin position="7"/>
        <end position="173"/>
    </location>
</feature>
<dbReference type="Pfam" id="PF00994">
    <property type="entry name" value="MoCF_biosynth"/>
    <property type="match status" value="1"/>
</dbReference>
<sequence>MNVLKGEILAVGTELLLGQIVNTNAQFISKKCAEMGISVFYHSVVGDNPNRLEQALKVAMERSNLIILTGGLGPTKDDLTKETVASVLGRSLVMDQQALNYIEHYFSRNGRTMTENNKKQALVLEGSHVFPNDTGMAPGMLVTANGVHVLMLPGPPKEMEPMFTNYVQSALLQIAGKAMMIHSRVLRFFGIGEAQLETVLEDLIDEQTNPTIAPLASDGEVTLRLTAFTDSKEKAIPMLDQVEKEIQSRVGSYFYGYDDTNLYLELKKTLEAKGLTLACAESLTGGLFQGEYCQMPGASKTFVGGVVSYTNEVKEKLLGVSPETLQVYGAVSKQSAIEMATGVLKVTGSDVGLSFTGVAGPDEQEGKEPGTVFIGMATKDGSTDCLTLQLTGHRNVIRLRTCKHGAHRLRMWLNQESV</sequence>
<dbReference type="SUPFAM" id="SSF142433">
    <property type="entry name" value="CinA-like"/>
    <property type="match status" value="1"/>
</dbReference>
<gene>
    <name evidence="1" type="primary">cinA</name>
    <name evidence="3" type="ORF">SAMN05877753_11217</name>
</gene>
<dbReference type="InterPro" id="IPR001453">
    <property type="entry name" value="MoaB/Mog_dom"/>
</dbReference>
<dbReference type="InterPro" id="IPR050101">
    <property type="entry name" value="CinA"/>
</dbReference>
<proteinExistence type="inferred from homology"/>
<evidence type="ECO:0000313" key="4">
    <source>
        <dbReference type="Proteomes" id="UP000219546"/>
    </source>
</evidence>
<dbReference type="InterPro" id="IPR041424">
    <property type="entry name" value="CinA_KH"/>
</dbReference>
<dbReference type="NCBIfam" id="TIGR00199">
    <property type="entry name" value="PncC_domain"/>
    <property type="match status" value="1"/>
</dbReference>
<dbReference type="NCBIfam" id="TIGR00200">
    <property type="entry name" value="cinA_nterm"/>
    <property type="match status" value="1"/>
</dbReference>
<dbReference type="InterPro" id="IPR036425">
    <property type="entry name" value="MoaB/Mog-like_dom_sf"/>
</dbReference>
<dbReference type="Gene3D" id="3.90.950.20">
    <property type="entry name" value="CinA-like"/>
    <property type="match status" value="1"/>
</dbReference>
<dbReference type="OrthoDB" id="9801454at2"/>
<dbReference type="PANTHER" id="PTHR13939:SF0">
    <property type="entry name" value="NMN AMIDOHYDROLASE-LIKE PROTEIN YFAY"/>
    <property type="match status" value="1"/>
</dbReference>
<reference evidence="3 4" key="1">
    <citation type="submission" date="2017-08" db="EMBL/GenBank/DDBJ databases">
        <authorList>
            <person name="de Groot N.N."/>
        </authorList>
    </citation>
    <scope>NUCLEOTIDE SEQUENCE [LARGE SCALE GENOMIC DNA]</scope>
    <source>
        <strain evidence="3 4">JC228</strain>
    </source>
</reference>
<evidence type="ECO:0000313" key="3">
    <source>
        <dbReference type="EMBL" id="SNX75372.1"/>
    </source>
</evidence>
<dbReference type="SUPFAM" id="SSF53218">
    <property type="entry name" value="Molybdenum cofactor biosynthesis proteins"/>
    <property type="match status" value="1"/>
</dbReference>
<accession>A0A285D6D6</accession>
<dbReference type="Pfam" id="PF02464">
    <property type="entry name" value="CinA"/>
    <property type="match status" value="1"/>
</dbReference>
<keyword evidence="4" id="KW-1185">Reference proteome</keyword>
<comment type="similarity">
    <text evidence="1">Belongs to the CinA family.</text>
</comment>